<dbReference type="InterPro" id="IPR036855">
    <property type="entry name" value="Znf_CCCH_sf"/>
</dbReference>
<evidence type="ECO:0000259" key="6">
    <source>
        <dbReference type="PROSITE" id="PS50103"/>
    </source>
</evidence>
<dbReference type="PROSITE" id="PS00028">
    <property type="entry name" value="ZINC_FINGER_C2H2_1"/>
    <property type="match status" value="1"/>
</dbReference>
<dbReference type="InterPro" id="IPR039136">
    <property type="entry name" value="NUFIP1-like"/>
</dbReference>
<feature type="region of interest" description="Disordered" evidence="5">
    <location>
        <begin position="191"/>
        <end position="218"/>
    </location>
</feature>
<feature type="zinc finger region" description="C3H1-type" evidence="4">
    <location>
        <begin position="482"/>
        <end position="509"/>
    </location>
</feature>
<feature type="compositionally biased region" description="Low complexity" evidence="5">
    <location>
        <begin position="434"/>
        <end position="457"/>
    </location>
</feature>
<dbReference type="InterPro" id="IPR000571">
    <property type="entry name" value="Znf_CCCH"/>
</dbReference>
<dbReference type="GO" id="GO:0008270">
    <property type="term" value="F:zinc ion binding"/>
    <property type="evidence" value="ECO:0007669"/>
    <property type="project" value="UniProtKB-KW"/>
</dbReference>
<dbReference type="PROSITE" id="PS50157">
    <property type="entry name" value="ZINC_FINGER_C2H2_2"/>
    <property type="match status" value="1"/>
</dbReference>
<dbReference type="PANTHER" id="PTHR13309">
    <property type="entry name" value="NUCLEAR FRAGILE X MENTAL RETARDATION PROTEIN INTERACTING PROTEIN 1"/>
    <property type="match status" value="1"/>
</dbReference>
<feature type="compositionally biased region" description="Polar residues" evidence="5">
    <location>
        <begin position="236"/>
        <end position="245"/>
    </location>
</feature>
<dbReference type="Pfam" id="PF10453">
    <property type="entry name" value="NUFIP1"/>
    <property type="match status" value="1"/>
</dbReference>
<evidence type="ECO:0000256" key="5">
    <source>
        <dbReference type="SAM" id="MobiDB-lite"/>
    </source>
</evidence>
<dbReference type="GO" id="GO:0005634">
    <property type="term" value="C:nucleus"/>
    <property type="evidence" value="ECO:0007669"/>
    <property type="project" value="TreeGrafter"/>
</dbReference>
<dbReference type="SUPFAM" id="SSF90229">
    <property type="entry name" value="CCCH zinc finger"/>
    <property type="match status" value="1"/>
</dbReference>
<feature type="compositionally biased region" description="Low complexity" evidence="5">
    <location>
        <begin position="254"/>
        <end position="263"/>
    </location>
</feature>
<feature type="region of interest" description="Disordered" evidence="5">
    <location>
        <begin position="236"/>
        <end position="267"/>
    </location>
</feature>
<protein>
    <submittedName>
        <fullName evidence="8">Nuclear fragile X mental retardation protein interacting protein 1</fullName>
    </submittedName>
</protein>
<feature type="compositionally biased region" description="Basic and acidic residues" evidence="5">
    <location>
        <begin position="83"/>
        <end position="94"/>
    </location>
</feature>
<dbReference type="Proteomes" id="UP001212152">
    <property type="component" value="Unassembled WGS sequence"/>
</dbReference>
<dbReference type="InterPro" id="IPR019496">
    <property type="entry name" value="NUFIP1_cons_dom"/>
</dbReference>
<keyword evidence="1 4" id="KW-0479">Metal-binding</keyword>
<dbReference type="InterPro" id="IPR013087">
    <property type="entry name" value="Znf_C2H2_type"/>
</dbReference>
<feature type="compositionally biased region" description="Low complexity" evidence="5">
    <location>
        <begin position="106"/>
        <end position="121"/>
    </location>
</feature>
<evidence type="ECO:0000259" key="7">
    <source>
        <dbReference type="PROSITE" id="PS50157"/>
    </source>
</evidence>
<dbReference type="Gene3D" id="4.10.1000.10">
    <property type="entry name" value="Zinc finger, CCCH-type"/>
    <property type="match status" value="1"/>
</dbReference>
<evidence type="ECO:0000313" key="9">
    <source>
        <dbReference type="Proteomes" id="UP001212152"/>
    </source>
</evidence>
<evidence type="ECO:0000256" key="2">
    <source>
        <dbReference type="ARBA" id="ARBA00022771"/>
    </source>
</evidence>
<keyword evidence="3 4" id="KW-0862">Zinc</keyword>
<feature type="compositionally biased region" description="Low complexity" evidence="5">
    <location>
        <begin position="193"/>
        <end position="207"/>
    </location>
</feature>
<keyword evidence="2 4" id="KW-0863">Zinc-finger</keyword>
<feature type="region of interest" description="Disordered" evidence="5">
    <location>
        <begin position="32"/>
        <end position="129"/>
    </location>
</feature>
<dbReference type="PROSITE" id="PS50103">
    <property type="entry name" value="ZF_C3H1"/>
    <property type="match status" value="1"/>
</dbReference>
<dbReference type="AlphaFoldDB" id="A0AAD5TKD3"/>
<feature type="compositionally biased region" description="Low complexity" evidence="5">
    <location>
        <begin position="401"/>
        <end position="423"/>
    </location>
</feature>
<reference evidence="8" key="1">
    <citation type="submission" date="2020-05" db="EMBL/GenBank/DDBJ databases">
        <title>Phylogenomic resolution of chytrid fungi.</title>
        <authorList>
            <person name="Stajich J.E."/>
            <person name="Amses K."/>
            <person name="Simmons R."/>
            <person name="Seto K."/>
            <person name="Myers J."/>
            <person name="Bonds A."/>
            <person name="Quandt C.A."/>
            <person name="Barry K."/>
            <person name="Liu P."/>
            <person name="Grigoriev I."/>
            <person name="Longcore J.E."/>
            <person name="James T.Y."/>
        </authorList>
    </citation>
    <scope>NUCLEOTIDE SEQUENCE</scope>
    <source>
        <strain evidence="8">JEL0379</strain>
    </source>
</reference>
<organism evidence="8 9">
    <name type="scientific">Geranomyces variabilis</name>
    <dbReference type="NCBI Taxonomy" id="109894"/>
    <lineage>
        <taxon>Eukaryota</taxon>
        <taxon>Fungi</taxon>
        <taxon>Fungi incertae sedis</taxon>
        <taxon>Chytridiomycota</taxon>
        <taxon>Chytridiomycota incertae sedis</taxon>
        <taxon>Chytridiomycetes</taxon>
        <taxon>Spizellomycetales</taxon>
        <taxon>Powellomycetaceae</taxon>
        <taxon>Geranomyces</taxon>
    </lineage>
</organism>
<feature type="region of interest" description="Disordered" evidence="5">
    <location>
        <begin position="370"/>
        <end position="486"/>
    </location>
</feature>
<evidence type="ECO:0000256" key="4">
    <source>
        <dbReference type="PROSITE-ProRule" id="PRU00723"/>
    </source>
</evidence>
<feature type="compositionally biased region" description="Low complexity" evidence="5">
    <location>
        <begin position="471"/>
        <end position="484"/>
    </location>
</feature>
<dbReference type="GO" id="GO:0000492">
    <property type="term" value="P:box C/D snoRNP assembly"/>
    <property type="evidence" value="ECO:0007669"/>
    <property type="project" value="TreeGrafter"/>
</dbReference>
<dbReference type="GO" id="GO:0003723">
    <property type="term" value="F:RNA binding"/>
    <property type="evidence" value="ECO:0007669"/>
    <property type="project" value="InterPro"/>
</dbReference>
<feature type="domain" description="C2H2-type" evidence="7">
    <location>
        <begin position="270"/>
        <end position="292"/>
    </location>
</feature>
<evidence type="ECO:0000313" key="8">
    <source>
        <dbReference type="EMBL" id="KAJ3178950.1"/>
    </source>
</evidence>
<keyword evidence="9" id="KW-1185">Reference proteome</keyword>
<feature type="compositionally biased region" description="Gly residues" evidence="5">
    <location>
        <begin position="32"/>
        <end position="80"/>
    </location>
</feature>
<dbReference type="SMART" id="SM00356">
    <property type="entry name" value="ZnF_C3H1"/>
    <property type="match status" value="1"/>
</dbReference>
<evidence type="ECO:0000256" key="1">
    <source>
        <dbReference type="ARBA" id="ARBA00022723"/>
    </source>
</evidence>
<sequence length="564" mass="61257">MDYNLSSSSGRPATAAASAYAQYLLPPSWRGGARGGGGGGDRGVRRGAGGRGGGRGGNRGGGGGGGRGGRGGSAGGGGGFYNPRHEPYPRDHTAEYASDPYHHQQHPQQQYAPYAQQQHQQHQQEQHEMMTPQQIYGTDLPTTAAVKMEVMEQTQHTLLQQQQQQLLEQQRNNLALLPAALSAMAGHFSGLLQQQQQQQQHMHQQQHQYHHHDFSSPYPQHHQAYQAAYGGTYASTSSSPLASANTGGPPFPGFTPMSSSSSSADHPARFHCEGCDKNFHIESQYRTHCETHVKCDHCDFRASQRVVRTHAETAHAEILESAKPAYVSKDTPEEIAQWIAARKKKYPTEANILAKQAETEARIARGELPDHYHLSASGKKKLRGAKHSRSAAAARGEKKSVVPSTTTPVTGLGLLAGYGSDISEGGGGKDNADSESGSGSSSSSNDLSDLDSTTSSASDDDDYNGEEGGARAKTQTPQPQQQRKGPICRYFKMNRCRKGDACHFRHELPPPRAKAGGHKQQQLARQAVEYNRKPLLKMLLENDIRKEKSMVLQCIRYLLQTPSA</sequence>
<dbReference type="PANTHER" id="PTHR13309:SF0">
    <property type="entry name" value="FMR1-INTERACTING PROTEIN NUFIP1"/>
    <property type="match status" value="1"/>
</dbReference>
<proteinExistence type="predicted"/>
<comment type="caution">
    <text evidence="8">The sequence shown here is derived from an EMBL/GenBank/DDBJ whole genome shotgun (WGS) entry which is preliminary data.</text>
</comment>
<evidence type="ECO:0000256" key="3">
    <source>
        <dbReference type="ARBA" id="ARBA00022833"/>
    </source>
</evidence>
<gene>
    <name evidence="8" type="primary">NUFIP1</name>
    <name evidence="8" type="ORF">HDU87_003219</name>
</gene>
<dbReference type="EMBL" id="JADGJQ010000023">
    <property type="protein sequence ID" value="KAJ3178950.1"/>
    <property type="molecule type" value="Genomic_DNA"/>
</dbReference>
<accession>A0AAD5TKD3</accession>
<feature type="domain" description="C3H1-type" evidence="6">
    <location>
        <begin position="482"/>
        <end position="509"/>
    </location>
</feature>
<feature type="compositionally biased region" description="Basic residues" evidence="5">
    <location>
        <begin position="378"/>
        <end position="389"/>
    </location>
</feature>
<name>A0AAD5TKD3_9FUNG</name>